<organism evidence="1 2">
    <name type="scientific">Erwinia piriflorinigrans CFBP 5888</name>
    <dbReference type="NCBI Taxonomy" id="1161919"/>
    <lineage>
        <taxon>Bacteria</taxon>
        <taxon>Pseudomonadati</taxon>
        <taxon>Pseudomonadota</taxon>
        <taxon>Gammaproteobacteria</taxon>
        <taxon>Enterobacterales</taxon>
        <taxon>Erwiniaceae</taxon>
        <taxon>Erwinia</taxon>
    </lineage>
</organism>
<reference evidence="1 2" key="1">
    <citation type="journal article" date="2013" name="Syst. Appl. Microbiol.">
        <title>Phylogenetic position and virulence apparatus of the pear flower necrosis pathogen Erwinia piriflorinigrans CFBP 5888T as assessed by comparative genomics.</title>
        <authorList>
            <person name="Smits T.H."/>
            <person name="Rezzonico F."/>
            <person name="Lopez M.M."/>
            <person name="Blom J."/>
            <person name="Goesmann A."/>
            <person name="Frey J.E."/>
            <person name="Duffy B."/>
        </authorList>
    </citation>
    <scope>NUCLEOTIDE SEQUENCE [LARGE SCALE GENOMIC DNA]</scope>
    <source>
        <strain evidence="2">CFBP5888</strain>
    </source>
</reference>
<dbReference type="STRING" id="1161919.EPIR_2617"/>
<keyword evidence="2" id="KW-1185">Reference proteome</keyword>
<comment type="caution">
    <text evidence="1">The sequence shown here is derived from an EMBL/GenBank/DDBJ whole genome shotgun (WGS) entry which is preliminary data.</text>
</comment>
<sequence>MPKNEKTRSPAGFSLCQPAVSRAANVQHDEILL</sequence>
<protein>
    <submittedName>
        <fullName evidence="1">Uncharacterized protein</fullName>
    </submittedName>
</protein>
<proteinExistence type="predicted"/>
<dbReference type="EMBL" id="CAHS01000016">
    <property type="protein sequence ID" value="CCG87980.1"/>
    <property type="molecule type" value="Genomic_DNA"/>
</dbReference>
<dbReference type="Proteomes" id="UP000018217">
    <property type="component" value="Unassembled WGS sequence"/>
</dbReference>
<evidence type="ECO:0000313" key="2">
    <source>
        <dbReference type="Proteomes" id="UP000018217"/>
    </source>
</evidence>
<dbReference type="AlphaFoldDB" id="V5Z9T8"/>
<name>V5Z9T8_9GAMM</name>
<accession>V5Z9T8</accession>
<evidence type="ECO:0000313" key="1">
    <source>
        <dbReference type="EMBL" id="CCG87980.1"/>
    </source>
</evidence>
<gene>
    <name evidence="1" type="ORF">EPIR_2617</name>
</gene>